<feature type="binding site" evidence="10">
    <location>
        <begin position="94"/>
        <end position="98"/>
    </location>
    <ligand>
        <name>GTP</name>
        <dbReference type="ChEBI" id="CHEBI:37565"/>
    </ligand>
</feature>
<dbReference type="GO" id="GO:0005525">
    <property type="term" value="F:GTP binding"/>
    <property type="evidence" value="ECO:0007669"/>
    <property type="project" value="UniProtKB-UniRule"/>
</dbReference>
<dbReference type="Gene3D" id="3.40.50.300">
    <property type="entry name" value="P-loop containing nucleotide triphosphate hydrolases"/>
    <property type="match status" value="1"/>
</dbReference>
<dbReference type="EMBL" id="NZBU01000005">
    <property type="protein sequence ID" value="MAG22014.1"/>
    <property type="molecule type" value="Genomic_DNA"/>
</dbReference>
<dbReference type="CDD" id="cd01681">
    <property type="entry name" value="aeEF2_snRNP_like_IV"/>
    <property type="match status" value="1"/>
</dbReference>
<feature type="binding site" evidence="10">
    <location>
        <begin position="148"/>
        <end position="151"/>
    </location>
    <ligand>
        <name>GTP</name>
        <dbReference type="ChEBI" id="CHEBI:37565"/>
    </ligand>
</feature>
<dbReference type="InterPro" id="IPR000795">
    <property type="entry name" value="T_Tr_GTP-bd_dom"/>
</dbReference>
<dbReference type="Gene3D" id="2.40.30.10">
    <property type="entry name" value="Translation factors"/>
    <property type="match status" value="1"/>
</dbReference>
<dbReference type="InterPro" id="IPR005517">
    <property type="entry name" value="Transl_elong_EFG/EF2_IV"/>
</dbReference>
<dbReference type="Pfam" id="PF00679">
    <property type="entry name" value="EFG_C"/>
    <property type="match status" value="1"/>
</dbReference>
<comment type="similarity">
    <text evidence="2 10">Belongs to the TRAFAC class translation factor GTPase superfamily. Classic translation factor GTPase family. EF-G/EF-2 subfamily.</text>
</comment>
<evidence type="ECO:0000313" key="12">
    <source>
        <dbReference type="EMBL" id="MAG22014.1"/>
    </source>
</evidence>
<dbReference type="Pfam" id="PF03764">
    <property type="entry name" value="EFG_IV"/>
    <property type="match status" value="1"/>
</dbReference>
<evidence type="ECO:0000259" key="11">
    <source>
        <dbReference type="PROSITE" id="PS51722"/>
    </source>
</evidence>
<comment type="caution">
    <text evidence="12">The sequence shown here is derived from an EMBL/GenBank/DDBJ whole genome shotgun (WGS) entry which is preliminary data.</text>
</comment>
<name>A0A2D6M0Q5_9ARCH</name>
<evidence type="ECO:0000256" key="3">
    <source>
        <dbReference type="ARBA" id="ARBA00017891"/>
    </source>
</evidence>
<dbReference type="InterPro" id="IPR009000">
    <property type="entry name" value="Transl_B-barrel_sf"/>
</dbReference>
<feature type="modified residue" description="Diphthamide" evidence="10">
    <location>
        <position position="597"/>
    </location>
</feature>
<dbReference type="GO" id="GO:0003924">
    <property type="term" value="F:GTPase activity"/>
    <property type="evidence" value="ECO:0007669"/>
    <property type="project" value="InterPro"/>
</dbReference>
<evidence type="ECO:0000256" key="8">
    <source>
        <dbReference type="ARBA" id="ARBA00023134"/>
    </source>
</evidence>
<proteinExistence type="inferred from homology"/>
<dbReference type="Pfam" id="PF14492">
    <property type="entry name" value="EFG_III"/>
    <property type="match status" value="1"/>
</dbReference>
<dbReference type="PRINTS" id="PR00315">
    <property type="entry name" value="ELONGATNFCT"/>
</dbReference>
<gene>
    <name evidence="10" type="primary">fusA</name>
    <name evidence="12" type="ORF">CL943_01735</name>
</gene>
<evidence type="ECO:0000256" key="2">
    <source>
        <dbReference type="ARBA" id="ARBA00005870"/>
    </source>
</evidence>
<dbReference type="InterPro" id="IPR027417">
    <property type="entry name" value="P-loop_NTPase"/>
</dbReference>
<keyword evidence="8 10" id="KW-0342">GTP-binding</keyword>
<organism evidence="12 13">
    <name type="scientific">Candidatus Iainarchaeum sp</name>
    <dbReference type="NCBI Taxonomy" id="3101447"/>
    <lineage>
        <taxon>Archaea</taxon>
        <taxon>Candidatus Iainarchaeota</taxon>
        <taxon>Candidatus Iainarchaeia</taxon>
        <taxon>Candidatus Iainarchaeales</taxon>
        <taxon>Candidatus Iainarchaeaceae</taxon>
        <taxon>Candidatus Iainarchaeum</taxon>
    </lineage>
</organism>
<dbReference type="GO" id="GO:1990904">
    <property type="term" value="C:ribonucleoprotein complex"/>
    <property type="evidence" value="ECO:0007669"/>
    <property type="project" value="TreeGrafter"/>
</dbReference>
<dbReference type="NCBIfam" id="TIGR00490">
    <property type="entry name" value="aEF-2"/>
    <property type="match status" value="1"/>
</dbReference>
<feature type="binding site" evidence="10">
    <location>
        <begin position="28"/>
        <end position="35"/>
    </location>
    <ligand>
        <name>GTP</name>
        <dbReference type="ChEBI" id="CHEBI:37565"/>
    </ligand>
</feature>
<keyword evidence="6 10" id="KW-0251">Elongation factor</keyword>
<dbReference type="InterPro" id="IPR020568">
    <property type="entry name" value="Ribosomal_Su5_D2-typ_SF"/>
</dbReference>
<dbReference type="PANTHER" id="PTHR42908:SF3">
    <property type="entry name" value="ELONGATION FACTOR-LIKE GTPASE 1"/>
    <property type="match status" value="1"/>
</dbReference>
<dbReference type="InterPro" id="IPR014721">
    <property type="entry name" value="Ribsml_uS5_D2-typ_fold_subgr"/>
</dbReference>
<feature type="domain" description="Tr-type G" evidence="11">
    <location>
        <begin position="19"/>
        <end position="260"/>
    </location>
</feature>
<dbReference type="PROSITE" id="PS00301">
    <property type="entry name" value="G_TR_1"/>
    <property type="match status" value="1"/>
</dbReference>
<dbReference type="InterPro" id="IPR041095">
    <property type="entry name" value="EFG_II"/>
</dbReference>
<dbReference type="Gene3D" id="3.30.70.240">
    <property type="match status" value="1"/>
</dbReference>
<dbReference type="Gene3D" id="3.30.230.10">
    <property type="match status" value="1"/>
</dbReference>
<evidence type="ECO:0000313" key="13">
    <source>
        <dbReference type="Proteomes" id="UP000226592"/>
    </source>
</evidence>
<dbReference type="GO" id="GO:0005829">
    <property type="term" value="C:cytosol"/>
    <property type="evidence" value="ECO:0007669"/>
    <property type="project" value="TreeGrafter"/>
</dbReference>
<protein>
    <recommendedName>
        <fullName evidence="3 10">Elongation factor 2</fullName>
        <shortName evidence="10">EF-2</shortName>
    </recommendedName>
</protein>
<dbReference type="SMART" id="SM00889">
    <property type="entry name" value="EFG_IV"/>
    <property type="match status" value="1"/>
</dbReference>
<sequence length="730" mass="81696">MGRKEDMVKLASDLMLNREYIRNIGIVAHIDHGKTTMTDNLIAAVGLISNELAGKQLFMDSYELEQERGITINAANISLVHEYKDDQYLINVIDTPGHVDFGGDVIRAMRAVDGVIVVVDAVEGTMPQTETVIRQALKENVQPTLFINKVDRLINELQLDEKQMQERFVKTIAKVNNLIKKNAPEQFKDKWLVKVEDGSVCFGSAYYNWAVSVPQMQRTKIGFSDVYNYLKEDKQKELAQKSPLYEAILEMVITHLPNPKDAQKYRIPNIWKGEGEEEIAKGMLTCDENAPFAMMVTDVSVDPHAGDIATGRVYSGTMKPGMKVKLVTSKKEIGVQQVGVFMGPERIGVDAVPAGNIGCIVGGKEVFAGETISEVEMQPFESFKSNTEPVMTVSVEPKQTKDLPKLIEVIRQITKEDPNIIATLNQETGEHLISGMGELHLEITQYRIEKDHSIPIEVSPPIVVYREAITKESPTLEGKSPNKHNKFKISVEPMDPKIYEKLVELKIEGKVKLKDPATMARFQECGFGRDTSRKIWAVSNNNVLVDASRGIVALHEIRELVIQGFEDAMREGPLAKERCMGMMVYLEDAKLHEDAIHRGPAQILPLTTRTIYACMLSANPILLEPKQILTINAPQDLMGAVTKELSTKRTQITEMNQEGDSSIIIAKAPVKELIGFSADMRGATQGRAIWTAEYYGYEPLPRELQNQVVLQVRERKGLDKTVKSAEFFLE</sequence>
<dbReference type="CDD" id="cd01514">
    <property type="entry name" value="Elongation_Factor_C"/>
    <property type="match status" value="1"/>
</dbReference>
<evidence type="ECO:0000256" key="9">
    <source>
        <dbReference type="ARBA" id="ARBA00024731"/>
    </source>
</evidence>
<evidence type="ECO:0000256" key="6">
    <source>
        <dbReference type="ARBA" id="ARBA00022768"/>
    </source>
</evidence>
<dbReference type="Pfam" id="PF00009">
    <property type="entry name" value="GTP_EFTU"/>
    <property type="match status" value="1"/>
</dbReference>
<dbReference type="CDD" id="cd01885">
    <property type="entry name" value="EF2"/>
    <property type="match status" value="1"/>
</dbReference>
<dbReference type="InterPro" id="IPR035647">
    <property type="entry name" value="EFG_III/V"/>
</dbReference>
<evidence type="ECO:0000256" key="1">
    <source>
        <dbReference type="ARBA" id="ARBA00004496"/>
    </source>
</evidence>
<keyword evidence="4 10" id="KW-0963">Cytoplasm</keyword>
<dbReference type="SUPFAM" id="SSF52540">
    <property type="entry name" value="P-loop containing nucleoside triphosphate hydrolases"/>
    <property type="match status" value="1"/>
</dbReference>
<dbReference type="InterPro" id="IPR000640">
    <property type="entry name" value="EFG_V-like"/>
</dbReference>
<keyword evidence="5 10" id="KW-0547">Nucleotide-binding</keyword>
<evidence type="ECO:0000256" key="10">
    <source>
        <dbReference type="HAMAP-Rule" id="MF_00054"/>
    </source>
</evidence>
<dbReference type="GO" id="GO:0003746">
    <property type="term" value="F:translation elongation factor activity"/>
    <property type="evidence" value="ECO:0007669"/>
    <property type="project" value="UniProtKB-UniRule"/>
</dbReference>
<dbReference type="PROSITE" id="PS51722">
    <property type="entry name" value="G_TR_2"/>
    <property type="match status" value="1"/>
</dbReference>
<dbReference type="InterPro" id="IPR031157">
    <property type="entry name" value="G_TR_CS"/>
</dbReference>
<dbReference type="Pfam" id="PF03144">
    <property type="entry name" value="GTP_EFTU_D2"/>
    <property type="match status" value="1"/>
</dbReference>
<dbReference type="Proteomes" id="UP000226592">
    <property type="component" value="Unassembled WGS sequence"/>
</dbReference>
<dbReference type="CDD" id="cd16268">
    <property type="entry name" value="EF2_II"/>
    <property type="match status" value="1"/>
</dbReference>
<dbReference type="HAMAP" id="MF_00054_A">
    <property type="entry name" value="EF_G_EF_2_A"/>
    <property type="match status" value="1"/>
</dbReference>
<reference evidence="13" key="1">
    <citation type="submission" date="2017-09" db="EMBL/GenBank/DDBJ databases">
        <title>The Reconstruction of 2,631 Draft Metagenome-Assembled Genomes from the Global Oceans.</title>
        <authorList>
            <person name="Tully B.J."/>
            <person name="Graham E.D."/>
            <person name="Heidelberg J.F."/>
        </authorList>
    </citation>
    <scope>NUCLEOTIDE SEQUENCE [LARGE SCALE GENOMIC DNA]</scope>
</reference>
<accession>A0A2D6M0Q5</accession>
<dbReference type="SUPFAM" id="SSF54980">
    <property type="entry name" value="EF-G C-terminal domain-like"/>
    <property type="match status" value="2"/>
</dbReference>
<keyword evidence="7 10" id="KW-0648">Protein biosynthesis</keyword>
<dbReference type="NCBIfam" id="TIGR00231">
    <property type="entry name" value="small_GTP"/>
    <property type="match status" value="1"/>
</dbReference>
<comment type="function">
    <text evidence="9 10">Catalyzes the GTP-dependent ribosomal translocation step during translation elongation. During this step, the ribosome changes from the pre-translocational (PRE) to the post-translocational (POST) state as the newly formed A-site-bound peptidyl-tRNA and P-site-bound deacylated tRNA move to the P and E sites, respectively. Catalyzes the coordinated movement of the two tRNA molecules, the mRNA and conformational changes in the ribosome.</text>
</comment>
<dbReference type="AlphaFoldDB" id="A0A2D6M0Q5"/>
<dbReference type="InterPro" id="IPR004161">
    <property type="entry name" value="EFTu-like_2"/>
</dbReference>
<dbReference type="SUPFAM" id="SSF50447">
    <property type="entry name" value="Translation proteins"/>
    <property type="match status" value="1"/>
</dbReference>
<comment type="subcellular location">
    <subcellularLocation>
        <location evidence="1 10">Cytoplasm</location>
    </subcellularLocation>
</comment>
<dbReference type="InterPro" id="IPR004543">
    <property type="entry name" value="Transl_elong_EFG/EF2_arc"/>
</dbReference>
<dbReference type="SUPFAM" id="SSF54211">
    <property type="entry name" value="Ribosomal protein S5 domain 2-like"/>
    <property type="match status" value="1"/>
</dbReference>
<dbReference type="InterPro" id="IPR005225">
    <property type="entry name" value="Small_GTP-bd"/>
</dbReference>
<dbReference type="CDD" id="cd16261">
    <property type="entry name" value="EF2_snRNP_III"/>
    <property type="match status" value="1"/>
</dbReference>
<dbReference type="FunFam" id="3.30.70.870:FF:000002">
    <property type="entry name" value="Translation elongation factor 2"/>
    <property type="match status" value="1"/>
</dbReference>
<dbReference type="Gene3D" id="3.30.70.870">
    <property type="entry name" value="Elongation Factor G (Translational Gtpase), domain 3"/>
    <property type="match status" value="1"/>
</dbReference>
<dbReference type="SMART" id="SM00838">
    <property type="entry name" value="EFG_C"/>
    <property type="match status" value="1"/>
</dbReference>
<evidence type="ECO:0000256" key="4">
    <source>
        <dbReference type="ARBA" id="ARBA00022490"/>
    </source>
</evidence>
<evidence type="ECO:0000256" key="5">
    <source>
        <dbReference type="ARBA" id="ARBA00022741"/>
    </source>
</evidence>
<dbReference type="PANTHER" id="PTHR42908">
    <property type="entry name" value="TRANSLATION ELONGATION FACTOR-RELATED"/>
    <property type="match status" value="1"/>
</dbReference>
<evidence type="ECO:0000256" key="7">
    <source>
        <dbReference type="ARBA" id="ARBA00022917"/>
    </source>
</evidence>